<organism evidence="1 2">
    <name type="scientific">Croceifilum oryzae</name>
    <dbReference type="NCBI Taxonomy" id="1553429"/>
    <lineage>
        <taxon>Bacteria</taxon>
        <taxon>Bacillati</taxon>
        <taxon>Bacillota</taxon>
        <taxon>Bacilli</taxon>
        <taxon>Bacillales</taxon>
        <taxon>Thermoactinomycetaceae</taxon>
        <taxon>Croceifilum</taxon>
    </lineage>
</organism>
<gene>
    <name evidence="1" type="ORF">J2Z48_000640</name>
</gene>
<comment type="caution">
    <text evidence="1">The sequence shown here is derived from an EMBL/GenBank/DDBJ whole genome shotgun (WGS) entry which is preliminary data.</text>
</comment>
<evidence type="ECO:0000313" key="1">
    <source>
        <dbReference type="EMBL" id="MDQ0416476.1"/>
    </source>
</evidence>
<dbReference type="Proteomes" id="UP001238450">
    <property type="component" value="Unassembled WGS sequence"/>
</dbReference>
<sequence length="36" mass="4144">MKLSSRLANEVLKVHSLKQLDQFDSFKGDDDEPPVR</sequence>
<protein>
    <submittedName>
        <fullName evidence="1">Uncharacterized protein</fullName>
    </submittedName>
</protein>
<dbReference type="AlphaFoldDB" id="A0AAJ1TKQ2"/>
<evidence type="ECO:0000313" key="2">
    <source>
        <dbReference type="Proteomes" id="UP001238450"/>
    </source>
</evidence>
<accession>A0AAJ1TKQ2</accession>
<dbReference type="EMBL" id="JAUSUV010000002">
    <property type="protein sequence ID" value="MDQ0416476.1"/>
    <property type="molecule type" value="Genomic_DNA"/>
</dbReference>
<reference evidence="1 2" key="1">
    <citation type="submission" date="2023-07" db="EMBL/GenBank/DDBJ databases">
        <title>Genomic Encyclopedia of Type Strains, Phase IV (KMG-IV): sequencing the most valuable type-strain genomes for metagenomic binning, comparative biology and taxonomic classification.</title>
        <authorList>
            <person name="Goeker M."/>
        </authorList>
    </citation>
    <scope>NUCLEOTIDE SEQUENCE [LARGE SCALE GENOMIC DNA]</scope>
    <source>
        <strain evidence="1 2">DSM 46876</strain>
    </source>
</reference>
<proteinExistence type="predicted"/>
<keyword evidence="2" id="KW-1185">Reference proteome</keyword>
<name>A0AAJ1TKQ2_9BACL</name>